<proteinExistence type="predicted"/>
<dbReference type="RefSeq" id="WP_005987859.1">
    <property type="nucleotide sequence ID" value="NZ_AOSV01000029.1"/>
</dbReference>
<organism evidence="1 2">
    <name type="scientific">Desulfocurvibacter africanus PCS</name>
    <dbReference type="NCBI Taxonomy" id="1262666"/>
    <lineage>
        <taxon>Bacteria</taxon>
        <taxon>Pseudomonadati</taxon>
        <taxon>Thermodesulfobacteriota</taxon>
        <taxon>Desulfovibrionia</taxon>
        <taxon>Desulfovibrionales</taxon>
        <taxon>Desulfovibrionaceae</taxon>
        <taxon>Desulfocurvibacter</taxon>
    </lineage>
</organism>
<dbReference type="PATRIC" id="fig|1262666.3.peg.2644"/>
<accession>M5Q1J0</accession>
<reference evidence="1 2" key="1">
    <citation type="journal article" date="2013" name="Genome Announc.">
        <title>Draft Genome Sequence for Desulfovibrio africanus Strain PCS.</title>
        <authorList>
            <person name="Brown S.D."/>
            <person name="Utturkar S.M."/>
            <person name="Arkin A.P."/>
            <person name="Deutschbauer A.M."/>
            <person name="Elias D.A."/>
            <person name="Hazen T.C."/>
            <person name="Chakraborty R."/>
        </authorList>
    </citation>
    <scope>NUCLEOTIDE SEQUENCE [LARGE SCALE GENOMIC DNA]</scope>
    <source>
        <strain evidence="1 2">PCS</strain>
    </source>
</reference>
<protein>
    <submittedName>
        <fullName evidence="1">Uncharacterized protein</fullName>
    </submittedName>
</protein>
<sequence>MHRDLGALLKDIADQARLSPREIEQGMGKPYGSFRDSLNPNRAAVFPADDLPAFMDTYQTDDPLHWLAAKRGKRVVDLARREPDGRNLDHEFRQAHDALARLSELVEQYQAGEVEYTALTKQAGEIQAEVEDVIKRARSEKQGCVTLIGRAMGGK</sequence>
<gene>
    <name evidence="1" type="ORF">PCS_02605</name>
</gene>
<evidence type="ECO:0000313" key="1">
    <source>
        <dbReference type="EMBL" id="EMG36593.1"/>
    </source>
</evidence>
<comment type="caution">
    <text evidence="1">The sequence shown here is derived from an EMBL/GenBank/DDBJ whole genome shotgun (WGS) entry which is preliminary data.</text>
</comment>
<evidence type="ECO:0000313" key="2">
    <source>
        <dbReference type="Proteomes" id="UP000011922"/>
    </source>
</evidence>
<dbReference type="Proteomes" id="UP000011922">
    <property type="component" value="Unassembled WGS sequence"/>
</dbReference>
<name>M5Q1J0_DESAF</name>
<dbReference type="AlphaFoldDB" id="M5Q1J0"/>
<dbReference type="EMBL" id="AOSV01000029">
    <property type="protein sequence ID" value="EMG36593.1"/>
    <property type="molecule type" value="Genomic_DNA"/>
</dbReference>